<feature type="compositionally biased region" description="Basic and acidic residues" evidence="1">
    <location>
        <begin position="43"/>
        <end position="55"/>
    </location>
</feature>
<dbReference type="PANTHER" id="PTHR31859">
    <property type="entry name" value="TETRATRICOPEPTIDE REPEAT PROTEIN 39 FAMILY MEMBER"/>
    <property type="match status" value="1"/>
</dbReference>
<feature type="region of interest" description="Disordered" evidence="1">
    <location>
        <begin position="102"/>
        <end position="149"/>
    </location>
</feature>
<dbReference type="InterPro" id="IPR019412">
    <property type="entry name" value="IML2/TPR_39"/>
</dbReference>
<reference evidence="2" key="1">
    <citation type="submission" date="2021-02" db="EMBL/GenBank/DDBJ databases">
        <title>Psilocybe cubensis genome.</title>
        <authorList>
            <person name="Mckernan K.J."/>
            <person name="Crawford S."/>
            <person name="Trippe A."/>
            <person name="Kane L.T."/>
            <person name="Mclaughlin S."/>
        </authorList>
    </citation>
    <scope>NUCLEOTIDE SEQUENCE [LARGE SCALE GENOMIC DNA]</scope>
    <source>
        <strain evidence="2">MGC-MH-2018</strain>
    </source>
</reference>
<dbReference type="GO" id="GO:0005741">
    <property type="term" value="C:mitochondrial outer membrane"/>
    <property type="evidence" value="ECO:0007669"/>
    <property type="project" value="TreeGrafter"/>
</dbReference>
<evidence type="ECO:0000313" key="2">
    <source>
        <dbReference type="EMBL" id="KAG5162018.1"/>
    </source>
</evidence>
<dbReference type="SUPFAM" id="SSF48452">
    <property type="entry name" value="TPR-like"/>
    <property type="match status" value="1"/>
</dbReference>
<dbReference type="Pfam" id="PF10300">
    <property type="entry name" value="Iml2-TPR_39"/>
    <property type="match status" value="1"/>
</dbReference>
<dbReference type="InterPro" id="IPR011990">
    <property type="entry name" value="TPR-like_helical_dom_sf"/>
</dbReference>
<protein>
    <recommendedName>
        <fullName evidence="3">Tetratricopeptide repeat protein 39B</fullName>
    </recommendedName>
</protein>
<name>A0A8H8CDX1_PSICU</name>
<gene>
    <name evidence="2" type="ORF">JR316_013152</name>
</gene>
<dbReference type="GO" id="GO:0005634">
    <property type="term" value="C:nucleus"/>
    <property type="evidence" value="ECO:0007669"/>
    <property type="project" value="TreeGrafter"/>
</dbReference>
<sequence>MFSSLFSSLSLSTSTSTSSAAIDAEKTNKDADTISIDLDTDLDQDRAGSKDVKDKETVKVESVAMENNSTSVVLPLLPPIVMEPSSELGLGLGFEEGAVLVSSTSTPSSMPSPSLPPSSQSTDAPPTTIPSYTSRFGPSNSPPAAQQPYEPAEALGDIDAVSYALELFLLSRMRESEGYLVELEGGGDKGKEGSGGGEGNGMERLYVATGYGLIQCVKGLMSYDDADLLAGIAHTKHGNHIAGQHRKRAGFLGGGARLAGYVVSSFSSALSPTSPTSHPTSPNSPSATTSAGAPHASASTVQWIKSMTDVERHAELVYAESLFEKALLGIVYSGDWLAFIKEALNMRTTISIYRQLGAYLDHMDAVYAASQASPPSPSSKRLEDPSIDVHFRSGVLLGVGMCNIILSLMPGKLAALVELFGYKGDRQYGLECLMRAGGWGDTDRDGDEPGISAADEGVRRSICDMCLLIFHLVLSSFTFEGVDIAVASRVLKWNLKRYPNGVFFLFGAGRLALVRSRPADAIDYYTRAMHAQTQYRNLHHISYWEMAIAHLALWDVKRSLECWRELEREATWSKAIYSYGMAVCLLEYPTADPKEREKNKKEAVALMEKVPSLRQKIAGKSIPLEKLVARKARKFLSQKNRLAVPALEMAYVFQGIAHAPRRVIWTQMVQEVKGLLEACGWIDGCLSPGASTDTGLKEAKKRKEIEKAYSKTHGGGYWDDVCLGIFLRGVCMRYIAYPDPDADLDPNEDTKIQGMLDTETAAREAEASFRLVFTHGPQIELDHQLVYHAHYELARLFTAQGRVAEARHELELVLSGKHLEVGPAGKKARGRYSMENALVMRSGAALDCLGPERGD</sequence>
<feature type="compositionally biased region" description="Polar residues" evidence="1">
    <location>
        <begin position="123"/>
        <end position="139"/>
    </location>
</feature>
<dbReference type="GO" id="GO:0005829">
    <property type="term" value="C:cytosol"/>
    <property type="evidence" value="ECO:0007669"/>
    <property type="project" value="TreeGrafter"/>
</dbReference>
<feature type="region of interest" description="Disordered" evidence="1">
    <location>
        <begin position="1"/>
        <end position="55"/>
    </location>
</feature>
<feature type="compositionally biased region" description="Low complexity" evidence="1">
    <location>
        <begin position="102"/>
        <end position="122"/>
    </location>
</feature>
<feature type="region of interest" description="Disordered" evidence="1">
    <location>
        <begin position="272"/>
        <end position="294"/>
    </location>
</feature>
<accession>A0A8H8CDX1</accession>
<evidence type="ECO:0008006" key="3">
    <source>
        <dbReference type="Google" id="ProtNLM"/>
    </source>
</evidence>
<comment type="caution">
    <text evidence="2">The sequence shown here is derived from an EMBL/GenBank/DDBJ whole genome shotgun (WGS) entry which is preliminary data.</text>
</comment>
<evidence type="ECO:0000256" key="1">
    <source>
        <dbReference type="SAM" id="MobiDB-lite"/>
    </source>
</evidence>
<dbReference type="PANTHER" id="PTHR31859:SF1">
    <property type="entry name" value="TETRATRICOPEPTIDE REPEAT PROTEIN 39C"/>
    <property type="match status" value="1"/>
</dbReference>
<feature type="compositionally biased region" description="Basic and acidic residues" evidence="1">
    <location>
        <begin position="23"/>
        <end position="32"/>
    </location>
</feature>
<dbReference type="OrthoDB" id="43460at2759"/>
<dbReference type="EMBL" id="JAFIQS010000022">
    <property type="protein sequence ID" value="KAG5162018.1"/>
    <property type="molecule type" value="Genomic_DNA"/>
</dbReference>
<feature type="compositionally biased region" description="Low complexity" evidence="1">
    <location>
        <begin position="1"/>
        <end position="19"/>
    </location>
</feature>
<dbReference type="AlphaFoldDB" id="A0A8H8CDX1"/>
<proteinExistence type="predicted"/>
<organism evidence="2">
    <name type="scientific">Psilocybe cubensis</name>
    <name type="common">Psychedelic mushroom</name>
    <name type="synonym">Stropharia cubensis</name>
    <dbReference type="NCBI Taxonomy" id="181762"/>
    <lineage>
        <taxon>Eukaryota</taxon>
        <taxon>Fungi</taxon>
        <taxon>Dikarya</taxon>
        <taxon>Basidiomycota</taxon>
        <taxon>Agaricomycotina</taxon>
        <taxon>Agaricomycetes</taxon>
        <taxon>Agaricomycetidae</taxon>
        <taxon>Agaricales</taxon>
        <taxon>Agaricineae</taxon>
        <taxon>Strophariaceae</taxon>
        <taxon>Psilocybe</taxon>
    </lineage>
</organism>